<evidence type="ECO:0000256" key="1">
    <source>
        <dbReference type="SAM" id="MobiDB-lite"/>
    </source>
</evidence>
<gene>
    <name evidence="2" type="ORF">FA13DRAFT_1711312</name>
</gene>
<feature type="region of interest" description="Disordered" evidence="1">
    <location>
        <begin position="66"/>
        <end position="101"/>
    </location>
</feature>
<sequence length="214" mass="23579">MEKGTRLPKIWMFVPLPWLSRYLTGISTFFHGIGGPLSEPKRRRRRPLNLHIGHSATADCAVLRKNRPRSPFNASRNPSNGRSKGRGYHSPPSRVRDSNRRLTRILSEIEPPSELEVSGEVPFFTSSMKFAIQPAAQPHFLGAPRPVCARKAYLYGLVIAGNSVCSVAIEVEAPSGEAKTAHPCSANETTRDSRRLGDPKGTDNAEIAPPCRET</sequence>
<accession>A0A4Y7T5Z0</accession>
<reference evidence="2 3" key="1">
    <citation type="journal article" date="2019" name="Nat. Ecol. Evol.">
        <title>Megaphylogeny resolves global patterns of mushroom evolution.</title>
        <authorList>
            <person name="Varga T."/>
            <person name="Krizsan K."/>
            <person name="Foldi C."/>
            <person name="Dima B."/>
            <person name="Sanchez-Garcia M."/>
            <person name="Sanchez-Ramirez S."/>
            <person name="Szollosi G.J."/>
            <person name="Szarkandi J.G."/>
            <person name="Papp V."/>
            <person name="Albert L."/>
            <person name="Andreopoulos W."/>
            <person name="Angelini C."/>
            <person name="Antonin V."/>
            <person name="Barry K.W."/>
            <person name="Bougher N.L."/>
            <person name="Buchanan P."/>
            <person name="Buyck B."/>
            <person name="Bense V."/>
            <person name="Catcheside P."/>
            <person name="Chovatia M."/>
            <person name="Cooper J."/>
            <person name="Damon W."/>
            <person name="Desjardin D."/>
            <person name="Finy P."/>
            <person name="Geml J."/>
            <person name="Haridas S."/>
            <person name="Hughes K."/>
            <person name="Justo A."/>
            <person name="Karasinski D."/>
            <person name="Kautmanova I."/>
            <person name="Kiss B."/>
            <person name="Kocsube S."/>
            <person name="Kotiranta H."/>
            <person name="LaButti K.M."/>
            <person name="Lechner B.E."/>
            <person name="Liimatainen K."/>
            <person name="Lipzen A."/>
            <person name="Lukacs Z."/>
            <person name="Mihaltcheva S."/>
            <person name="Morgado L.N."/>
            <person name="Niskanen T."/>
            <person name="Noordeloos M.E."/>
            <person name="Ohm R.A."/>
            <person name="Ortiz-Santana B."/>
            <person name="Ovrebo C."/>
            <person name="Racz N."/>
            <person name="Riley R."/>
            <person name="Savchenko A."/>
            <person name="Shiryaev A."/>
            <person name="Soop K."/>
            <person name="Spirin V."/>
            <person name="Szebenyi C."/>
            <person name="Tomsovsky M."/>
            <person name="Tulloss R.E."/>
            <person name="Uehling J."/>
            <person name="Grigoriev I.V."/>
            <person name="Vagvolgyi C."/>
            <person name="Papp T."/>
            <person name="Martin F.M."/>
            <person name="Miettinen O."/>
            <person name="Hibbett D.S."/>
            <person name="Nagy L.G."/>
        </authorList>
    </citation>
    <scope>NUCLEOTIDE SEQUENCE [LARGE SCALE GENOMIC DNA]</scope>
    <source>
        <strain evidence="2 3">FP101781</strain>
    </source>
</reference>
<dbReference type="AlphaFoldDB" id="A0A4Y7T5Z0"/>
<feature type="compositionally biased region" description="Basic and acidic residues" evidence="1">
    <location>
        <begin position="189"/>
        <end position="203"/>
    </location>
</feature>
<dbReference type="EMBL" id="QPFP01000028">
    <property type="protein sequence ID" value="TEB29368.1"/>
    <property type="molecule type" value="Genomic_DNA"/>
</dbReference>
<evidence type="ECO:0000313" key="2">
    <source>
        <dbReference type="EMBL" id="TEB29368.1"/>
    </source>
</evidence>
<feature type="compositionally biased region" description="Polar residues" evidence="1">
    <location>
        <begin position="72"/>
        <end position="82"/>
    </location>
</feature>
<comment type="caution">
    <text evidence="2">The sequence shown here is derived from an EMBL/GenBank/DDBJ whole genome shotgun (WGS) entry which is preliminary data.</text>
</comment>
<name>A0A4Y7T5Z0_COPMI</name>
<proteinExistence type="predicted"/>
<dbReference type="Proteomes" id="UP000298030">
    <property type="component" value="Unassembled WGS sequence"/>
</dbReference>
<protein>
    <submittedName>
        <fullName evidence="2">Uncharacterized protein</fullName>
    </submittedName>
</protein>
<evidence type="ECO:0000313" key="3">
    <source>
        <dbReference type="Proteomes" id="UP000298030"/>
    </source>
</evidence>
<feature type="region of interest" description="Disordered" evidence="1">
    <location>
        <begin position="176"/>
        <end position="214"/>
    </location>
</feature>
<keyword evidence="3" id="KW-1185">Reference proteome</keyword>
<organism evidence="2 3">
    <name type="scientific">Coprinellus micaceus</name>
    <name type="common">Glistening ink-cap mushroom</name>
    <name type="synonym">Coprinus micaceus</name>
    <dbReference type="NCBI Taxonomy" id="71717"/>
    <lineage>
        <taxon>Eukaryota</taxon>
        <taxon>Fungi</taxon>
        <taxon>Dikarya</taxon>
        <taxon>Basidiomycota</taxon>
        <taxon>Agaricomycotina</taxon>
        <taxon>Agaricomycetes</taxon>
        <taxon>Agaricomycetidae</taxon>
        <taxon>Agaricales</taxon>
        <taxon>Agaricineae</taxon>
        <taxon>Psathyrellaceae</taxon>
        <taxon>Coprinellus</taxon>
    </lineage>
</organism>